<evidence type="ECO:0000313" key="1">
    <source>
        <dbReference type="EMBL" id="AHA75743.1"/>
    </source>
</evidence>
<geneLocation type="plasmid" evidence="1 2">
    <name>pBMB0233</name>
</geneLocation>
<dbReference type="Proteomes" id="UP000018566">
    <property type="component" value="Plasmid pBMB0233"/>
</dbReference>
<organism evidence="1 2">
    <name type="scientific">Bacillus thuringiensis YBT-1518</name>
    <dbReference type="NCBI Taxonomy" id="529122"/>
    <lineage>
        <taxon>Bacteria</taxon>
        <taxon>Bacillati</taxon>
        <taxon>Bacillota</taxon>
        <taxon>Bacilli</taxon>
        <taxon>Bacillales</taxon>
        <taxon>Bacillaceae</taxon>
        <taxon>Bacillus</taxon>
        <taxon>Bacillus cereus group</taxon>
    </lineage>
</organism>
<dbReference type="RefSeq" id="WP_023524012.1">
    <property type="nucleotide sequence ID" value="NC_022882.1"/>
</dbReference>
<protein>
    <submittedName>
        <fullName evidence="1">Uncharacterized protein</fullName>
    </submittedName>
</protein>
<dbReference type="EMBL" id="CP005940">
    <property type="protein sequence ID" value="AHA75743.1"/>
    <property type="molecule type" value="Genomic_DNA"/>
</dbReference>
<dbReference type="KEGG" id="bthu:YBT1518_31305"/>
<name>A0A9W3KJE7_BACTU</name>
<sequence>MESIYRSKRYTFSISHTKKPNKYLCDKNKTNIGKRIYTLAKEGYECIYPVRKVIITEQFYKLGDIHQLDYFYETEMKKI</sequence>
<keyword evidence="1" id="KW-0614">Plasmid</keyword>
<evidence type="ECO:0000313" key="2">
    <source>
        <dbReference type="Proteomes" id="UP000018566"/>
    </source>
</evidence>
<gene>
    <name evidence="1" type="ORF">YBT1518_31305</name>
</gene>
<accession>A0A9W3KJE7</accession>
<proteinExistence type="predicted"/>
<reference evidence="1 2" key="1">
    <citation type="submission" date="2013-05" db="EMBL/GenBank/DDBJ databases">
        <title>Complete genome sequence of Bacillus thuringiensis YBT-1518, a typical strain with high toxicity to nematode.</title>
        <authorList>
            <person name="Wang P."/>
            <person name="Zhang C."/>
            <person name="Guo M."/>
            <person name="Guo S."/>
            <person name="Zhu Y."/>
            <person name="Zheng J."/>
            <person name="Zhu L."/>
            <person name="Ruan L."/>
            <person name="Peng D."/>
            <person name="Sun M."/>
        </authorList>
    </citation>
    <scope>NUCLEOTIDE SEQUENCE [LARGE SCALE GENOMIC DNA]</scope>
    <source>
        <strain evidence="1 2">YBT-1518</strain>
        <plasmid evidence="1 2">pBMB0233</plasmid>
    </source>
</reference>
<dbReference type="AlphaFoldDB" id="A0A9W3KJE7"/>